<dbReference type="PANTHER" id="PTHR30469">
    <property type="entry name" value="MULTIDRUG RESISTANCE PROTEIN MDTA"/>
    <property type="match status" value="1"/>
</dbReference>
<feature type="chain" id="PRO_5005504656" evidence="5">
    <location>
        <begin position="19"/>
        <end position="361"/>
    </location>
</feature>
<dbReference type="InterPro" id="IPR006143">
    <property type="entry name" value="RND_pump_MFP"/>
</dbReference>
<dbReference type="PANTHER" id="PTHR30469:SF15">
    <property type="entry name" value="HLYD FAMILY OF SECRETION PROTEINS"/>
    <property type="match status" value="1"/>
</dbReference>
<dbReference type="Gene3D" id="2.40.30.170">
    <property type="match status" value="1"/>
</dbReference>
<evidence type="ECO:0000259" key="6">
    <source>
        <dbReference type="Pfam" id="PF25876"/>
    </source>
</evidence>
<dbReference type="OrthoDB" id="9813967at2"/>
<dbReference type="InterPro" id="IPR058625">
    <property type="entry name" value="MdtA-like_BSH"/>
</dbReference>
<keyword evidence="4" id="KW-0175">Coiled coil</keyword>
<keyword evidence="3" id="KW-0813">Transport</keyword>
<name>A0A0K6HP93_9HYPH</name>
<keyword evidence="11" id="KW-1185">Reference proteome</keyword>
<feature type="domain" description="Multidrug resistance protein MdtA-like C-terminal permuted SH3" evidence="9">
    <location>
        <begin position="287"/>
        <end position="344"/>
    </location>
</feature>
<dbReference type="InterPro" id="IPR058627">
    <property type="entry name" value="MdtA-like_C"/>
</dbReference>
<dbReference type="PROSITE" id="PS51257">
    <property type="entry name" value="PROKAR_LIPOPROTEIN"/>
    <property type="match status" value="1"/>
</dbReference>
<comment type="subcellular location">
    <subcellularLocation>
        <location evidence="1">Cell envelope</location>
    </subcellularLocation>
</comment>
<evidence type="ECO:0000313" key="11">
    <source>
        <dbReference type="Proteomes" id="UP000183900"/>
    </source>
</evidence>
<evidence type="ECO:0000313" key="10">
    <source>
        <dbReference type="EMBL" id="CUA92735.1"/>
    </source>
</evidence>
<evidence type="ECO:0000259" key="9">
    <source>
        <dbReference type="Pfam" id="PF25967"/>
    </source>
</evidence>
<evidence type="ECO:0000256" key="4">
    <source>
        <dbReference type="SAM" id="Coils"/>
    </source>
</evidence>
<dbReference type="Gene3D" id="2.40.50.100">
    <property type="match status" value="1"/>
</dbReference>
<dbReference type="Pfam" id="PF25967">
    <property type="entry name" value="RND-MFP_C"/>
    <property type="match status" value="1"/>
</dbReference>
<dbReference type="InterPro" id="IPR058624">
    <property type="entry name" value="MdtA-like_HH"/>
</dbReference>
<evidence type="ECO:0000256" key="1">
    <source>
        <dbReference type="ARBA" id="ARBA00004196"/>
    </source>
</evidence>
<dbReference type="Gene3D" id="1.10.287.470">
    <property type="entry name" value="Helix hairpin bin"/>
    <property type="match status" value="1"/>
</dbReference>
<feature type="domain" description="Multidrug resistance protein MdtA-like alpha-helical hairpin" evidence="6">
    <location>
        <begin position="99"/>
        <end position="167"/>
    </location>
</feature>
<dbReference type="Pfam" id="PF25954">
    <property type="entry name" value="Beta-barrel_RND_2"/>
    <property type="match status" value="1"/>
</dbReference>
<dbReference type="RefSeq" id="WP_055454418.1">
    <property type="nucleotide sequence ID" value="NZ_CYHE01000002.1"/>
</dbReference>
<dbReference type="NCBIfam" id="TIGR01730">
    <property type="entry name" value="RND_mfp"/>
    <property type="match status" value="1"/>
</dbReference>
<dbReference type="SUPFAM" id="SSF111369">
    <property type="entry name" value="HlyD-like secretion proteins"/>
    <property type="match status" value="1"/>
</dbReference>
<accession>A0A0K6HP93</accession>
<evidence type="ECO:0000256" key="2">
    <source>
        <dbReference type="ARBA" id="ARBA00009477"/>
    </source>
</evidence>
<evidence type="ECO:0000256" key="5">
    <source>
        <dbReference type="SAM" id="SignalP"/>
    </source>
</evidence>
<evidence type="ECO:0000259" key="7">
    <source>
        <dbReference type="Pfam" id="PF25917"/>
    </source>
</evidence>
<proteinExistence type="inferred from homology"/>
<dbReference type="AlphaFoldDB" id="A0A0K6HP93"/>
<feature type="coiled-coil region" evidence="4">
    <location>
        <begin position="136"/>
        <end position="163"/>
    </location>
</feature>
<evidence type="ECO:0000259" key="8">
    <source>
        <dbReference type="Pfam" id="PF25954"/>
    </source>
</evidence>
<keyword evidence="5" id="KW-0732">Signal</keyword>
<feature type="domain" description="Multidrug resistance protein MdtA-like barrel-sandwich hybrid" evidence="7">
    <location>
        <begin position="64"/>
        <end position="196"/>
    </location>
</feature>
<feature type="domain" description="CusB-like beta-barrel" evidence="8">
    <location>
        <begin position="206"/>
        <end position="270"/>
    </location>
</feature>
<feature type="signal peptide" evidence="5">
    <location>
        <begin position="1"/>
        <end position="18"/>
    </location>
</feature>
<dbReference type="GO" id="GO:1990281">
    <property type="term" value="C:efflux pump complex"/>
    <property type="evidence" value="ECO:0007669"/>
    <property type="project" value="TreeGrafter"/>
</dbReference>
<sequence length="361" mass="38354">MRRAASLSFLLLAGFSLAACEPHEAEEAAPVRPVLSVRVEEAPATRLTLPGTVAARVETDYGFRVLGRIVTRDVQTADIVRKGDVLATIDPVSLELAVKSAQSDLVNANAQLSNAITTEARQKTLFERQSGALATFETAEQDRKIAEAAVARAKANLDKAQEQLGYARLLAEFDGVVTGTSAEVGQVVTEGQTVVTVAKPDERDAVIDVPEEASGKLKPGAVFGVALQLDPRVQAKGIVREIGPEADGATRTRRVRLTLVDPPEALRLGAVIMAFADVHSEARFWLPASAIRAEGEARSVWVVDEAAGKVVSRKVRVDETAAQGGRVAVLQGLEAGDRVVVAGVNMLTEGQAIRVDQETVK</sequence>
<evidence type="ECO:0000256" key="3">
    <source>
        <dbReference type="ARBA" id="ARBA00022448"/>
    </source>
</evidence>
<reference evidence="11" key="1">
    <citation type="submission" date="2015-08" db="EMBL/GenBank/DDBJ databases">
        <authorList>
            <person name="Varghese N."/>
        </authorList>
    </citation>
    <scope>NUCLEOTIDE SEQUENCE [LARGE SCALE GENOMIC DNA]</scope>
    <source>
        <strain evidence="11">DSM 23407</strain>
    </source>
</reference>
<gene>
    <name evidence="10" type="ORF">Ga0061067_10298</name>
</gene>
<dbReference type="Pfam" id="PF25917">
    <property type="entry name" value="BSH_RND"/>
    <property type="match status" value="1"/>
</dbReference>
<dbReference type="EMBL" id="CYHE01000002">
    <property type="protein sequence ID" value="CUA92735.1"/>
    <property type="molecule type" value="Genomic_DNA"/>
</dbReference>
<dbReference type="Proteomes" id="UP000183900">
    <property type="component" value="Unassembled WGS sequence"/>
</dbReference>
<protein>
    <submittedName>
        <fullName evidence="10">RND family efflux transporter, MFP subunit</fullName>
    </submittedName>
</protein>
<dbReference type="InterPro" id="IPR058792">
    <property type="entry name" value="Beta-barrel_RND_2"/>
</dbReference>
<dbReference type="GO" id="GO:0015562">
    <property type="term" value="F:efflux transmembrane transporter activity"/>
    <property type="evidence" value="ECO:0007669"/>
    <property type="project" value="TreeGrafter"/>
</dbReference>
<comment type="similarity">
    <text evidence="2">Belongs to the membrane fusion protein (MFP) (TC 8.A.1) family.</text>
</comment>
<dbReference type="Gene3D" id="2.40.420.20">
    <property type="match status" value="1"/>
</dbReference>
<organism evidence="10 11">
    <name type="scientific">Pannonibacter indicus</name>
    <dbReference type="NCBI Taxonomy" id="466044"/>
    <lineage>
        <taxon>Bacteria</taxon>
        <taxon>Pseudomonadati</taxon>
        <taxon>Pseudomonadota</taxon>
        <taxon>Alphaproteobacteria</taxon>
        <taxon>Hyphomicrobiales</taxon>
        <taxon>Stappiaceae</taxon>
        <taxon>Pannonibacter</taxon>
    </lineage>
</organism>
<dbReference type="Pfam" id="PF25876">
    <property type="entry name" value="HH_MFP_RND"/>
    <property type="match status" value="1"/>
</dbReference>